<name>A0A0F7JWS5_9GAMM</name>
<feature type="domain" description="Thioredoxin" evidence="2">
    <location>
        <begin position="27"/>
        <end position="166"/>
    </location>
</feature>
<gene>
    <name evidence="3" type="ORF">AAY24_01595</name>
</gene>
<protein>
    <recommendedName>
        <fullName evidence="2">Thioredoxin domain-containing protein</fullName>
    </recommendedName>
</protein>
<dbReference type="PANTHER" id="PTHR42852:SF13">
    <property type="entry name" value="PROTEIN DIPZ"/>
    <property type="match status" value="1"/>
</dbReference>
<dbReference type="PRINTS" id="PR00421">
    <property type="entry name" value="THIOREDOXIN"/>
</dbReference>
<organism evidence="3 4">
    <name type="scientific">Sedimenticola thiotaurini</name>
    <dbReference type="NCBI Taxonomy" id="1543721"/>
    <lineage>
        <taxon>Bacteria</taxon>
        <taxon>Pseudomonadati</taxon>
        <taxon>Pseudomonadota</taxon>
        <taxon>Gammaproteobacteria</taxon>
        <taxon>Chromatiales</taxon>
        <taxon>Sedimenticolaceae</taxon>
        <taxon>Sedimenticola</taxon>
    </lineage>
</organism>
<accession>A0A0F7JWS5</accession>
<dbReference type="OrthoDB" id="9799347at2"/>
<dbReference type="InterPro" id="IPR000866">
    <property type="entry name" value="AhpC/TSA"/>
</dbReference>
<dbReference type="PROSITE" id="PS51352">
    <property type="entry name" value="THIOREDOXIN_2"/>
    <property type="match status" value="1"/>
</dbReference>
<evidence type="ECO:0000256" key="1">
    <source>
        <dbReference type="ARBA" id="ARBA00023284"/>
    </source>
</evidence>
<sequence>MTKIKWFGLVLWLICGYVLAGESMSPVEPPKAVADFTLPGIDGNQQRLKDLQGKYVLVNFWAVWCGPCRAEMPSLDRAYQQLKGDQFELLAIHAGPSMEHAQGYAEELKLTFPIVVDEDLELTSWGVRGLPTTFLIDPEGRIVAEAVGERVWDDAAMLKVIRDYME</sequence>
<dbReference type="Proteomes" id="UP000034410">
    <property type="component" value="Chromosome"/>
</dbReference>
<dbReference type="PANTHER" id="PTHR42852">
    <property type="entry name" value="THIOL:DISULFIDE INTERCHANGE PROTEIN DSBE"/>
    <property type="match status" value="1"/>
</dbReference>
<keyword evidence="1" id="KW-0676">Redox-active center</keyword>
<dbReference type="InterPro" id="IPR050553">
    <property type="entry name" value="Thioredoxin_ResA/DsbE_sf"/>
</dbReference>
<dbReference type="Pfam" id="PF00578">
    <property type="entry name" value="AhpC-TSA"/>
    <property type="match status" value="1"/>
</dbReference>
<evidence type="ECO:0000259" key="2">
    <source>
        <dbReference type="PROSITE" id="PS51352"/>
    </source>
</evidence>
<dbReference type="Gene3D" id="3.40.30.10">
    <property type="entry name" value="Glutaredoxin"/>
    <property type="match status" value="1"/>
</dbReference>
<dbReference type="AlphaFoldDB" id="A0A0F7JWS5"/>
<dbReference type="KEGG" id="seds:AAY24_01595"/>
<dbReference type="InterPro" id="IPR036249">
    <property type="entry name" value="Thioredoxin-like_sf"/>
</dbReference>
<evidence type="ECO:0000313" key="3">
    <source>
        <dbReference type="EMBL" id="AKH19250.1"/>
    </source>
</evidence>
<dbReference type="PROSITE" id="PS00194">
    <property type="entry name" value="THIOREDOXIN_1"/>
    <property type="match status" value="1"/>
</dbReference>
<dbReference type="GO" id="GO:0016209">
    <property type="term" value="F:antioxidant activity"/>
    <property type="evidence" value="ECO:0007669"/>
    <property type="project" value="InterPro"/>
</dbReference>
<evidence type="ECO:0000313" key="4">
    <source>
        <dbReference type="Proteomes" id="UP000034410"/>
    </source>
</evidence>
<reference evidence="3 4" key="1">
    <citation type="journal article" date="2015" name="Genome Announc.">
        <title>Complete Genome Sequence of Sedimenticola thiotaurini Strain SIP-G1, a Polyphosphate- and Polyhydroxyalkanoate-Accumulating Sulfur-Oxidizing Gammaproteobacterium Isolated from Salt Marsh Sediments.</title>
        <authorList>
            <person name="Flood B.E."/>
            <person name="Jones D.S."/>
            <person name="Bailey J.V."/>
        </authorList>
    </citation>
    <scope>NUCLEOTIDE SEQUENCE [LARGE SCALE GENOMIC DNA]</scope>
    <source>
        <strain evidence="3 4">SIP-G1</strain>
    </source>
</reference>
<dbReference type="InterPro" id="IPR017937">
    <property type="entry name" value="Thioredoxin_CS"/>
</dbReference>
<dbReference type="SUPFAM" id="SSF52833">
    <property type="entry name" value="Thioredoxin-like"/>
    <property type="match status" value="1"/>
</dbReference>
<dbReference type="GO" id="GO:0015036">
    <property type="term" value="F:disulfide oxidoreductase activity"/>
    <property type="evidence" value="ECO:0007669"/>
    <property type="project" value="UniProtKB-ARBA"/>
</dbReference>
<proteinExistence type="predicted"/>
<keyword evidence="4" id="KW-1185">Reference proteome</keyword>
<dbReference type="InterPro" id="IPR013766">
    <property type="entry name" value="Thioredoxin_domain"/>
</dbReference>
<dbReference type="CDD" id="cd02966">
    <property type="entry name" value="TlpA_like_family"/>
    <property type="match status" value="1"/>
</dbReference>
<dbReference type="EMBL" id="CP011412">
    <property type="protein sequence ID" value="AKH19250.1"/>
    <property type="molecule type" value="Genomic_DNA"/>
</dbReference>
<dbReference type="RefSeq" id="WP_046858189.1">
    <property type="nucleotide sequence ID" value="NZ_CP011412.1"/>
</dbReference>